<proteinExistence type="predicted"/>
<dbReference type="Pfam" id="PF14260">
    <property type="entry name" value="zf-C4pol"/>
    <property type="match status" value="1"/>
</dbReference>
<dbReference type="GO" id="GO:0003887">
    <property type="term" value="F:DNA-directed DNA polymerase activity"/>
    <property type="evidence" value="ECO:0007669"/>
    <property type="project" value="UniProtKB-EC"/>
</dbReference>
<feature type="domain" description="C4-type zinc-finger of DNA polymerase delta" evidence="2">
    <location>
        <begin position="4"/>
        <end position="44"/>
    </location>
</feature>
<evidence type="ECO:0000313" key="4">
    <source>
        <dbReference type="Proteomes" id="UP000324800"/>
    </source>
</evidence>
<dbReference type="EMBL" id="SNRW01004888">
    <property type="protein sequence ID" value="KAA6386248.1"/>
    <property type="molecule type" value="Genomic_DNA"/>
</dbReference>
<dbReference type="OrthoDB" id="2414538at2759"/>
<sequence>MDTHDTVRWCEQEFSRVLYQCQRCSSQLRRPFECSSKDCALFYYKNKMMIDLEDAYG</sequence>
<dbReference type="InterPro" id="IPR025687">
    <property type="entry name" value="Znf-C4pol"/>
</dbReference>
<dbReference type="Proteomes" id="UP000324800">
    <property type="component" value="Unassembled WGS sequence"/>
</dbReference>
<evidence type="ECO:0000259" key="2">
    <source>
        <dbReference type="Pfam" id="PF14260"/>
    </source>
</evidence>
<comment type="catalytic activity">
    <reaction evidence="1">
        <text>DNA(n) + a 2'-deoxyribonucleoside 5'-triphosphate = DNA(n+1) + diphosphate</text>
        <dbReference type="Rhea" id="RHEA:22508"/>
        <dbReference type="Rhea" id="RHEA-COMP:17339"/>
        <dbReference type="Rhea" id="RHEA-COMP:17340"/>
        <dbReference type="ChEBI" id="CHEBI:33019"/>
        <dbReference type="ChEBI" id="CHEBI:61560"/>
        <dbReference type="ChEBI" id="CHEBI:173112"/>
        <dbReference type="EC" id="2.7.7.7"/>
    </reaction>
</comment>
<organism evidence="3 4">
    <name type="scientific">Streblomastix strix</name>
    <dbReference type="NCBI Taxonomy" id="222440"/>
    <lineage>
        <taxon>Eukaryota</taxon>
        <taxon>Metamonada</taxon>
        <taxon>Preaxostyla</taxon>
        <taxon>Oxymonadida</taxon>
        <taxon>Streblomastigidae</taxon>
        <taxon>Streblomastix</taxon>
    </lineage>
</organism>
<gene>
    <name evidence="3" type="ORF">EZS28_018224</name>
</gene>
<name>A0A5J4VUH2_9EUKA</name>
<comment type="caution">
    <text evidence="3">The sequence shown here is derived from an EMBL/GenBank/DDBJ whole genome shotgun (WGS) entry which is preliminary data.</text>
</comment>
<feature type="non-terminal residue" evidence="3">
    <location>
        <position position="57"/>
    </location>
</feature>
<dbReference type="AlphaFoldDB" id="A0A5J4VUH2"/>
<protein>
    <recommendedName>
        <fullName evidence="2">C4-type zinc-finger of DNA polymerase delta domain-containing protein</fullName>
    </recommendedName>
</protein>
<evidence type="ECO:0000256" key="1">
    <source>
        <dbReference type="ARBA" id="ARBA00049244"/>
    </source>
</evidence>
<evidence type="ECO:0000313" key="3">
    <source>
        <dbReference type="EMBL" id="KAA6386248.1"/>
    </source>
</evidence>
<reference evidence="3 4" key="1">
    <citation type="submission" date="2019-03" db="EMBL/GenBank/DDBJ databases">
        <title>Single cell metagenomics reveals metabolic interactions within the superorganism composed of flagellate Streblomastix strix and complex community of Bacteroidetes bacteria on its surface.</title>
        <authorList>
            <person name="Treitli S.C."/>
            <person name="Kolisko M."/>
            <person name="Husnik F."/>
            <person name="Keeling P."/>
            <person name="Hampl V."/>
        </authorList>
    </citation>
    <scope>NUCLEOTIDE SEQUENCE [LARGE SCALE GENOMIC DNA]</scope>
    <source>
        <strain evidence="3">ST1C</strain>
    </source>
</reference>
<accession>A0A5J4VUH2</accession>